<evidence type="ECO:0000313" key="2">
    <source>
        <dbReference type="Proteomes" id="UP001173802"/>
    </source>
</evidence>
<sequence length="55" mass="6335">MRLITRFLRQPQTISLALPQKSCKTNTAPPQFLESFLHKNAFFPSSRADLSAWRS</sequence>
<dbReference type="Proteomes" id="UP001173802">
    <property type="component" value="Unassembled WGS sequence"/>
</dbReference>
<dbReference type="EMBL" id="JANURN010000002">
    <property type="protein sequence ID" value="MDL0081691.1"/>
    <property type="molecule type" value="Genomic_DNA"/>
</dbReference>
<name>A0ACC6FSM4_9HELI</name>
<keyword evidence="2" id="KW-1185">Reference proteome</keyword>
<evidence type="ECO:0000313" key="1">
    <source>
        <dbReference type="EMBL" id="MDL0081691.1"/>
    </source>
</evidence>
<protein>
    <submittedName>
        <fullName evidence="1">Uncharacterized protein</fullName>
    </submittedName>
</protein>
<organism evidence="1 2">
    <name type="scientific">Helicobacter zhangjianzhongii</name>
    <dbReference type="NCBI Taxonomy" id="2974574"/>
    <lineage>
        <taxon>Bacteria</taxon>
        <taxon>Pseudomonadati</taxon>
        <taxon>Campylobacterota</taxon>
        <taxon>Epsilonproteobacteria</taxon>
        <taxon>Campylobacterales</taxon>
        <taxon>Helicobacteraceae</taxon>
        <taxon>Helicobacter</taxon>
    </lineage>
</organism>
<reference evidence="1 2" key="1">
    <citation type="journal article" date="2023" name="Microorganisms">
        <title>Isolation and Genomic Characteristics of Cat-Borne Campylobacter felis sp. nov. and Sheep-Borne Campylobacter ovis sp. nov.</title>
        <authorList>
            <person name="Wang H."/>
            <person name="Li Y."/>
            <person name="Gu Y."/>
            <person name="Zhou G."/>
            <person name="Chen X."/>
            <person name="Zhang X."/>
            <person name="Shao Z."/>
            <person name="Zhang J."/>
            <person name="Zhang M."/>
        </authorList>
    </citation>
    <scope>NUCLEOTIDE SEQUENCE [LARGE SCALE GENOMIC DNA]</scope>
    <source>
        <strain evidence="1 2">XJK30-2</strain>
    </source>
</reference>
<accession>A0ACC6FSM4</accession>
<proteinExistence type="predicted"/>
<gene>
    <name evidence="1" type="ORF">NYG90_03200</name>
</gene>
<comment type="caution">
    <text evidence="1">The sequence shown here is derived from an EMBL/GenBank/DDBJ whole genome shotgun (WGS) entry which is preliminary data.</text>
</comment>